<dbReference type="SUPFAM" id="SSF82649">
    <property type="entry name" value="SufE/NifU"/>
    <property type="match status" value="1"/>
</dbReference>
<reference evidence="3 4" key="1">
    <citation type="submission" date="2019-08" db="EMBL/GenBank/DDBJ databases">
        <title>Aureimonas fodiniaquatilis sp. nov., isolated from a coal mine wastewater.</title>
        <authorList>
            <person name="Kim W."/>
        </authorList>
    </citation>
    <scope>NUCLEOTIDE SEQUENCE [LARGE SCALE GENOMIC DNA]</scope>
    <source>
        <strain evidence="3 4">CAU 1482</strain>
    </source>
</reference>
<dbReference type="AlphaFoldDB" id="A0A5B0DX70"/>
<comment type="similarity">
    <text evidence="1">Belongs to the SufE family.</text>
</comment>
<protein>
    <submittedName>
        <fullName evidence="3">SufE family protein</fullName>
    </submittedName>
</protein>
<organism evidence="3 4">
    <name type="scientific">Aureimonas fodinaquatilis</name>
    <dbReference type="NCBI Taxonomy" id="2565783"/>
    <lineage>
        <taxon>Bacteria</taxon>
        <taxon>Pseudomonadati</taxon>
        <taxon>Pseudomonadota</taxon>
        <taxon>Alphaproteobacteria</taxon>
        <taxon>Hyphomicrobiales</taxon>
        <taxon>Aurantimonadaceae</taxon>
        <taxon>Aureimonas</taxon>
    </lineage>
</organism>
<sequence>MRTIEDIDTDFAYLDDWEDRYRYLIELGRELEPLPEAQMNDSTKVPGCVSQVWLTVKTDDSKPPRLHYSGQSDAHIVKGLVAIVLALFSNRTAAEILETNAEEVFASLGLKEHLTPQRSNGLRSMVARIRKDAESLSQSGV</sequence>
<keyword evidence="4" id="KW-1185">Reference proteome</keyword>
<evidence type="ECO:0000313" key="4">
    <source>
        <dbReference type="Proteomes" id="UP000324738"/>
    </source>
</evidence>
<evidence type="ECO:0000313" key="3">
    <source>
        <dbReference type="EMBL" id="KAA0971096.1"/>
    </source>
</evidence>
<dbReference type="PANTHER" id="PTHR43597">
    <property type="entry name" value="SULFUR ACCEPTOR PROTEIN CSDE"/>
    <property type="match status" value="1"/>
</dbReference>
<dbReference type="PANTHER" id="PTHR43597:SF5">
    <property type="entry name" value="SUFE-LIKE PROTEIN 2, CHLOROPLASTIC"/>
    <property type="match status" value="1"/>
</dbReference>
<dbReference type="Pfam" id="PF02657">
    <property type="entry name" value="SufE"/>
    <property type="match status" value="1"/>
</dbReference>
<gene>
    <name evidence="3" type="ORF">FPY71_11670</name>
</gene>
<evidence type="ECO:0000256" key="1">
    <source>
        <dbReference type="ARBA" id="ARBA00010282"/>
    </source>
</evidence>
<comment type="caution">
    <text evidence="3">The sequence shown here is derived from an EMBL/GenBank/DDBJ whole genome shotgun (WGS) entry which is preliminary data.</text>
</comment>
<dbReference type="Gene3D" id="3.90.1010.10">
    <property type="match status" value="1"/>
</dbReference>
<feature type="domain" description="Fe-S metabolism associated" evidence="2">
    <location>
        <begin position="10"/>
        <end position="131"/>
    </location>
</feature>
<name>A0A5B0DX70_9HYPH</name>
<evidence type="ECO:0000259" key="2">
    <source>
        <dbReference type="Pfam" id="PF02657"/>
    </source>
</evidence>
<dbReference type="InterPro" id="IPR003808">
    <property type="entry name" value="Fe-S_metab-assoc_dom"/>
</dbReference>
<dbReference type="EMBL" id="VTWH01000002">
    <property type="protein sequence ID" value="KAA0971096.1"/>
    <property type="molecule type" value="Genomic_DNA"/>
</dbReference>
<accession>A0A5B0DX70</accession>
<dbReference type="Proteomes" id="UP000324738">
    <property type="component" value="Unassembled WGS sequence"/>
</dbReference>
<proteinExistence type="inferred from homology"/>
<dbReference type="OrthoDB" id="9799320at2"/>
<dbReference type="RefSeq" id="WP_149300408.1">
    <property type="nucleotide sequence ID" value="NZ_VTWH01000002.1"/>
</dbReference>